<evidence type="ECO:0000313" key="3">
    <source>
        <dbReference type="Proteomes" id="UP000284375"/>
    </source>
</evidence>
<feature type="region of interest" description="Disordered" evidence="1">
    <location>
        <begin position="363"/>
        <end position="386"/>
    </location>
</feature>
<sequence>MPTGVSQQRNKRAGTTNGPDKNGINNDLTPEHHSLSQLQQAIEQEAGSSTGNPLQNPRFTPGQAIDGARNPIAPGAEYTSLRRITRRLPDDPEHVLDGVDTTHADLSWTAREDGDDINPSTGEPWLFPKKRGRKVGSNLVDFKDEIEERTKNGQGCKAISEALVAKGVDTSSRAVARQRMKWGLRQRAPRRMTEQGIANIRKAHLEQAKRMANSDPVPVKRVRIRVMRKAEITRMTKEGMSPAEIAKNLETRGVKLKRGAATIERLRTVWGLVPDSQRNINNVRQFCRNQAMRSQKEQFENIARELGIEDVNGWVKSKMDEEVALDARREHAYKLMGHLRPKQIEPGLLRRNAQHLRFLRENSRTHPDGPQCEAPGHQQQAAAPGQRNAMLMSGEMSGTAAAEAAAVDAAEDAAQDGIESSVDEDELDSVAGDDEDGANEQQKSSQTSARAQQSIPIAMDIDQPDSVLPQAPPAAQPTNQAHPAPAAQPAPGSSAPQPPQSSGQGHMPPVNTTAHQGALSHTPPNAPGQALNPMPHTEHQNGVDNRRDRQGQLPESGQPNTNGNIQPATGQQHGRPAEGHNAAHLVPSPFQPPSQGWMEPRSLGPMAPRPIAATPGASRPLAPRPIAPRLPTVHTPPGEAELMAKYGLFPFATLNKAPQKYLTPKGLITTEGYEYLPNAPLPPSITGSIYQAPPPQQQLPPQVTMIPSSYPQAHYLRNPELLPPDEMEKHKEEYKTIEQYQKATQECLNFLAARANNRPLLDSLTGLPPSLKDISNAKERLREAANAMLEVI</sequence>
<proteinExistence type="predicted"/>
<feature type="compositionally biased region" description="Basic and acidic residues" evidence="1">
    <location>
        <begin position="536"/>
        <end position="550"/>
    </location>
</feature>
<feature type="compositionally biased region" description="Polar residues" evidence="1">
    <location>
        <begin position="35"/>
        <end position="58"/>
    </location>
</feature>
<feature type="region of interest" description="Disordered" evidence="1">
    <location>
        <begin position="1"/>
        <end position="74"/>
    </location>
</feature>
<evidence type="ECO:0000313" key="2">
    <source>
        <dbReference type="EMBL" id="ROV91027.1"/>
    </source>
</evidence>
<organism evidence="2 3">
    <name type="scientific">Cytospora chrysosperma</name>
    <name type="common">Cytospora canker fungus</name>
    <name type="synonym">Sphaeria chrysosperma</name>
    <dbReference type="NCBI Taxonomy" id="252740"/>
    <lineage>
        <taxon>Eukaryota</taxon>
        <taxon>Fungi</taxon>
        <taxon>Dikarya</taxon>
        <taxon>Ascomycota</taxon>
        <taxon>Pezizomycotina</taxon>
        <taxon>Sordariomycetes</taxon>
        <taxon>Sordariomycetidae</taxon>
        <taxon>Diaporthales</taxon>
        <taxon>Cytosporaceae</taxon>
        <taxon>Cytospora</taxon>
    </lineage>
</organism>
<feature type="compositionally biased region" description="Acidic residues" evidence="1">
    <location>
        <begin position="421"/>
        <end position="438"/>
    </location>
</feature>
<feature type="compositionally biased region" description="Low complexity" evidence="1">
    <location>
        <begin position="374"/>
        <end position="386"/>
    </location>
</feature>
<dbReference type="Proteomes" id="UP000284375">
    <property type="component" value="Unassembled WGS sequence"/>
</dbReference>
<comment type="caution">
    <text evidence="2">The sequence shown here is derived from an EMBL/GenBank/DDBJ whole genome shotgun (WGS) entry which is preliminary data.</text>
</comment>
<protein>
    <submittedName>
        <fullName evidence="2">Uncharacterized protein</fullName>
    </submittedName>
</protein>
<dbReference type="AlphaFoldDB" id="A0A423VJ63"/>
<gene>
    <name evidence="2" type="ORF">VSDG_07678</name>
</gene>
<dbReference type="OrthoDB" id="3635128at2759"/>
<name>A0A423VJ63_CYTCH</name>
<evidence type="ECO:0000256" key="1">
    <source>
        <dbReference type="SAM" id="MobiDB-lite"/>
    </source>
</evidence>
<feature type="compositionally biased region" description="Polar residues" evidence="1">
    <location>
        <begin position="439"/>
        <end position="455"/>
    </location>
</feature>
<dbReference type="STRING" id="252740.A0A423VJ63"/>
<feature type="compositionally biased region" description="Low complexity" evidence="1">
    <location>
        <begin position="476"/>
        <end position="509"/>
    </location>
</feature>
<accession>A0A423VJ63</accession>
<keyword evidence="3" id="KW-1185">Reference proteome</keyword>
<reference evidence="2 3" key="1">
    <citation type="submission" date="2015-09" db="EMBL/GenBank/DDBJ databases">
        <title>Host preference determinants of Valsa canker pathogens revealed by comparative genomics.</title>
        <authorList>
            <person name="Yin Z."/>
            <person name="Huang L."/>
        </authorList>
    </citation>
    <scope>NUCLEOTIDE SEQUENCE [LARGE SCALE GENOMIC DNA]</scope>
    <source>
        <strain evidence="2 3">YSFL</strain>
    </source>
</reference>
<feature type="region of interest" description="Disordered" evidence="1">
    <location>
        <begin position="402"/>
        <end position="625"/>
    </location>
</feature>
<dbReference type="EMBL" id="LJZO01000046">
    <property type="protein sequence ID" value="ROV91027.1"/>
    <property type="molecule type" value="Genomic_DNA"/>
</dbReference>
<feature type="compositionally biased region" description="Polar residues" evidence="1">
    <location>
        <begin position="1"/>
        <end position="28"/>
    </location>
</feature>
<feature type="compositionally biased region" description="Polar residues" evidence="1">
    <location>
        <begin position="553"/>
        <end position="572"/>
    </location>
</feature>